<dbReference type="AlphaFoldDB" id="A0A1V5ZMK5"/>
<dbReference type="Proteomes" id="UP000485621">
    <property type="component" value="Unassembled WGS sequence"/>
</dbReference>
<accession>A0A1V5ZMK5</accession>
<keyword evidence="1" id="KW-0436">Ligase</keyword>
<dbReference type="EMBL" id="MWDB01000017">
    <property type="protein sequence ID" value="OQB41415.1"/>
    <property type="molecule type" value="Genomic_DNA"/>
</dbReference>
<comment type="caution">
    <text evidence="1">The sequence shown here is derived from an EMBL/GenBank/DDBJ whole genome shotgun (WGS) entry which is preliminary data.</text>
</comment>
<proteinExistence type="predicted"/>
<reference evidence="1" key="1">
    <citation type="submission" date="2017-02" db="EMBL/GenBank/DDBJ databases">
        <title>Delving into the versatile metabolic prowess of the omnipresent phylum Bacteroidetes.</title>
        <authorList>
            <person name="Nobu M.K."/>
            <person name="Mei R."/>
            <person name="Narihiro T."/>
            <person name="Kuroda K."/>
            <person name="Liu W.-T."/>
        </authorList>
    </citation>
    <scope>NUCLEOTIDE SEQUENCE</scope>
    <source>
        <strain evidence="1">ADurb.Bin160</strain>
    </source>
</reference>
<gene>
    <name evidence="1" type="ORF">BWY04_00833</name>
</gene>
<sequence length="51" mass="5656">MIHCENCGIVSLQESDLPLLLPDVENYEPTGTEEGPLANIEERINVECPKC</sequence>
<keyword evidence="1" id="KW-0030">Aminoacyl-tRNA synthetase</keyword>
<protein>
    <submittedName>
        <fullName evidence="1">Leucyl-tRNA synthetase</fullName>
    </submittedName>
</protein>
<dbReference type="GO" id="GO:0004812">
    <property type="term" value="F:aminoacyl-tRNA ligase activity"/>
    <property type="evidence" value="ECO:0007669"/>
    <property type="project" value="UniProtKB-KW"/>
</dbReference>
<evidence type="ECO:0000313" key="1">
    <source>
        <dbReference type="EMBL" id="OQB41415.1"/>
    </source>
</evidence>
<name>A0A1V5ZMK5_9BACT</name>
<dbReference type="InterPro" id="IPR014729">
    <property type="entry name" value="Rossmann-like_a/b/a_fold"/>
</dbReference>
<dbReference type="Gene3D" id="3.40.50.620">
    <property type="entry name" value="HUPs"/>
    <property type="match status" value="1"/>
</dbReference>
<organism evidence="1">
    <name type="scientific">candidate division CPR1 bacterium ADurb.Bin160</name>
    <dbReference type="NCBI Taxonomy" id="1852826"/>
    <lineage>
        <taxon>Bacteria</taxon>
        <taxon>candidate division CPR1</taxon>
    </lineage>
</organism>